<keyword evidence="5" id="KW-1185">Reference proteome</keyword>
<reference evidence="4 5" key="1">
    <citation type="submission" date="2018-09" db="EMBL/GenBank/DDBJ databases">
        <authorList>
            <person name="Zhu H."/>
        </authorList>
    </citation>
    <scope>NUCLEOTIDE SEQUENCE [LARGE SCALE GENOMIC DNA]</scope>
    <source>
        <strain evidence="4 5">K2W22B-5</strain>
    </source>
</reference>
<accession>A0A418VMI7</accession>
<protein>
    <submittedName>
        <fullName evidence="4">Adenylyl cyclase</fullName>
    </submittedName>
</protein>
<dbReference type="InterPro" id="IPR011990">
    <property type="entry name" value="TPR-like_helical_dom_sf"/>
</dbReference>
<dbReference type="Pfam" id="PF13191">
    <property type="entry name" value="AAA_16"/>
    <property type="match status" value="1"/>
</dbReference>
<evidence type="ECO:0000313" key="4">
    <source>
        <dbReference type="EMBL" id="RJF77391.1"/>
    </source>
</evidence>
<sequence>MAVAERIIEGMGGAAPHDVARPARGKTPERKILTTLFVDIVSSSALVAGRDPEDADQILLSILNSLIEAIPRYDGMVSQLLGDGFMAVFGAPNAQEDHALRACLAAQDIVRATVEAADLPDFQVRIGISSGDVVAHVVANGVWADYRTVGECVHLAAKLQQRAEPNSAQLSRDTLDLIPVGVAARPVGSLILAKGAIPMPAFTLEGARAVRRTATDMLRSTNAPFVGRTGEMKTILSLADRARLGASAILVLSGDAGIGKSRLVGEVLRASRIRDWRIVQWSQMPMRRLGDPDDLEAVALSFALQIIGSTTGDGPNQIVAMVDRRAGSLAADAVRNLFGQETINPLWHGLDPAQRLTLSIEGLVAAALELSSGDTRDQTPMLVLVEDAHWASPVMVRFLDALTTALLGSQAHLLLIATRRPPALRLESSPEGWTGTPTARRIDLKTLDMAQVDQFLNHWLGPDWSLADLKTQVSKRSQGVPLYLEEILRTLEATGAITGGPGAYRLVDPAAAQNLPRSLHGLLAARMDLMDQAPRRVLLNAAVIGTTFDVAVLHALTTASTTALSDLLAYLERAGFIIRTRLLPNLEFTFNHALIQEVAYATLTRSDRKALHTRVFNALRSRRVYELPNRIDLLAHHAFLAENWAAAYVCGRKAGKIAEVRSKLEDATRHYRNALEALRTIGPSRENTPRQIELLIGLPRTLLPRGGTDVHDCLNQARDLSEIAGDTIHLAQASSMLASFRWAYGEIDEGVELCQQGLAALDQSDSRETRVQLLFKLSGLLTEKGYFEQSMETLRVGSLLLNDGPPLGNCGLSTLAVVHPPSIAARTLAELGRSAEAIAAGVHAVERAERSGHAFSQIFAMTHMGWSHLILDEIDQSVPSLERALSLSDVARTPILRPLILAGLGYAHVLKKRHSEGFSLFDESFASFRRQAGGRVDGNGERNQFYPRVFLPQVLLWQAKAQWAAGATAQSIQTAQEALGVALSTGQLGYEAHARLFLAKAGHLALAPYTGAQRRLMARRAEALADRLSMSRLAQTCQHVLAHMERSLSAEA</sequence>
<dbReference type="Pfam" id="PF00211">
    <property type="entry name" value="Guanylate_cyc"/>
    <property type="match status" value="1"/>
</dbReference>
<evidence type="ECO:0000313" key="5">
    <source>
        <dbReference type="Proteomes" id="UP000283458"/>
    </source>
</evidence>
<feature type="domain" description="Guanylate cyclase" evidence="3">
    <location>
        <begin position="34"/>
        <end position="160"/>
    </location>
</feature>
<dbReference type="PANTHER" id="PTHR16305">
    <property type="entry name" value="TESTICULAR SOLUBLE ADENYLYL CYCLASE"/>
    <property type="match status" value="1"/>
</dbReference>
<dbReference type="EMBL" id="QYUL01000005">
    <property type="protein sequence ID" value="RJF77391.1"/>
    <property type="molecule type" value="Genomic_DNA"/>
</dbReference>
<dbReference type="Proteomes" id="UP000283458">
    <property type="component" value="Unassembled WGS sequence"/>
</dbReference>
<dbReference type="GO" id="GO:0005737">
    <property type="term" value="C:cytoplasm"/>
    <property type="evidence" value="ECO:0007669"/>
    <property type="project" value="TreeGrafter"/>
</dbReference>
<dbReference type="InterPro" id="IPR027417">
    <property type="entry name" value="P-loop_NTPase"/>
</dbReference>
<dbReference type="GO" id="GO:0035556">
    <property type="term" value="P:intracellular signal transduction"/>
    <property type="evidence" value="ECO:0007669"/>
    <property type="project" value="InterPro"/>
</dbReference>
<dbReference type="InterPro" id="IPR041664">
    <property type="entry name" value="AAA_16"/>
</dbReference>
<organism evidence="4 5">
    <name type="scientific">Azospirillum cavernae</name>
    <dbReference type="NCBI Taxonomy" id="2320860"/>
    <lineage>
        <taxon>Bacteria</taxon>
        <taxon>Pseudomonadati</taxon>
        <taxon>Pseudomonadota</taxon>
        <taxon>Alphaproteobacteria</taxon>
        <taxon>Rhodospirillales</taxon>
        <taxon>Azospirillaceae</taxon>
        <taxon>Azospirillum</taxon>
    </lineage>
</organism>
<evidence type="ECO:0000256" key="1">
    <source>
        <dbReference type="ARBA" id="ARBA00022741"/>
    </source>
</evidence>
<dbReference type="SUPFAM" id="SSF55073">
    <property type="entry name" value="Nucleotide cyclase"/>
    <property type="match status" value="1"/>
</dbReference>
<dbReference type="GO" id="GO:0009190">
    <property type="term" value="P:cyclic nucleotide biosynthetic process"/>
    <property type="evidence" value="ECO:0007669"/>
    <property type="project" value="InterPro"/>
</dbReference>
<dbReference type="CDD" id="cd07302">
    <property type="entry name" value="CHD"/>
    <property type="match status" value="1"/>
</dbReference>
<proteinExistence type="predicted"/>
<keyword evidence="2" id="KW-0067">ATP-binding</keyword>
<name>A0A418VMI7_9PROT</name>
<dbReference type="PROSITE" id="PS50125">
    <property type="entry name" value="GUANYLATE_CYCLASE_2"/>
    <property type="match status" value="1"/>
</dbReference>
<dbReference type="OrthoDB" id="9785312at2"/>
<dbReference type="InterPro" id="IPR001054">
    <property type="entry name" value="A/G_cyclase"/>
</dbReference>
<dbReference type="InterPro" id="IPR029787">
    <property type="entry name" value="Nucleotide_cyclase"/>
</dbReference>
<dbReference type="RefSeq" id="WP_119833833.1">
    <property type="nucleotide sequence ID" value="NZ_QYUL01000005.1"/>
</dbReference>
<evidence type="ECO:0000256" key="2">
    <source>
        <dbReference type="ARBA" id="ARBA00022840"/>
    </source>
</evidence>
<dbReference type="SMART" id="SM00044">
    <property type="entry name" value="CYCc"/>
    <property type="match status" value="1"/>
</dbReference>
<gene>
    <name evidence="4" type="ORF">D3877_26715</name>
</gene>
<dbReference type="SUPFAM" id="SSF48452">
    <property type="entry name" value="TPR-like"/>
    <property type="match status" value="1"/>
</dbReference>
<evidence type="ECO:0000259" key="3">
    <source>
        <dbReference type="PROSITE" id="PS50125"/>
    </source>
</evidence>
<dbReference type="Gene3D" id="1.25.40.10">
    <property type="entry name" value="Tetratricopeptide repeat domain"/>
    <property type="match status" value="2"/>
</dbReference>
<dbReference type="AlphaFoldDB" id="A0A418VMI7"/>
<comment type="caution">
    <text evidence="4">The sequence shown here is derived from an EMBL/GenBank/DDBJ whole genome shotgun (WGS) entry which is preliminary data.</text>
</comment>
<dbReference type="Gene3D" id="3.30.70.1230">
    <property type="entry name" value="Nucleotide cyclase"/>
    <property type="match status" value="1"/>
</dbReference>
<dbReference type="GO" id="GO:0005524">
    <property type="term" value="F:ATP binding"/>
    <property type="evidence" value="ECO:0007669"/>
    <property type="project" value="UniProtKB-KW"/>
</dbReference>
<dbReference type="GO" id="GO:0004016">
    <property type="term" value="F:adenylate cyclase activity"/>
    <property type="evidence" value="ECO:0007669"/>
    <property type="project" value="TreeGrafter"/>
</dbReference>
<dbReference type="PANTHER" id="PTHR16305:SF28">
    <property type="entry name" value="GUANYLATE CYCLASE DOMAIN-CONTAINING PROTEIN"/>
    <property type="match status" value="1"/>
</dbReference>
<keyword evidence="1" id="KW-0547">Nucleotide-binding</keyword>
<dbReference type="SUPFAM" id="SSF52540">
    <property type="entry name" value="P-loop containing nucleoside triphosphate hydrolases"/>
    <property type="match status" value="1"/>
</dbReference>